<proteinExistence type="predicted"/>
<feature type="compositionally biased region" description="Gly residues" evidence="1">
    <location>
        <begin position="253"/>
        <end position="271"/>
    </location>
</feature>
<feature type="region of interest" description="Disordered" evidence="1">
    <location>
        <begin position="173"/>
        <end position="218"/>
    </location>
</feature>
<evidence type="ECO:0000313" key="3">
    <source>
        <dbReference type="Proteomes" id="UP000249645"/>
    </source>
</evidence>
<accession>A0A2W5EC08</accession>
<protein>
    <recommendedName>
        <fullName evidence="4">YXWGXW repeat-containing protein</fullName>
    </recommendedName>
</protein>
<name>A0A2W5EC08_9SPHI</name>
<dbReference type="InterPro" id="IPR024447">
    <property type="entry name" value="YXWGXW_rpt"/>
</dbReference>
<feature type="compositionally biased region" description="Polar residues" evidence="1">
    <location>
        <begin position="174"/>
        <end position="187"/>
    </location>
</feature>
<reference evidence="2 3" key="1">
    <citation type="submission" date="2017-11" db="EMBL/GenBank/DDBJ databases">
        <title>Infants hospitalized years apart are colonized by the same room-sourced microbial strains.</title>
        <authorList>
            <person name="Brooks B."/>
            <person name="Olm M.R."/>
            <person name="Firek B.A."/>
            <person name="Baker R."/>
            <person name="Thomas B.C."/>
            <person name="Morowitz M.J."/>
            <person name="Banfield J.F."/>
        </authorList>
    </citation>
    <scope>NUCLEOTIDE SEQUENCE [LARGE SCALE GENOMIC DNA]</scope>
    <source>
        <strain evidence="2">S2_009_000_R2_76</strain>
    </source>
</reference>
<sequence>MKKQISKALLALIMVIGLIPVTKAQFSISVNIAPPALITYTQPECPGDGYIWIPGSWAYSPETGYYWVPGYWTLPPDPGLYWTPGYWAFNGTSYLWNAGYWGQNVGFYGGVNYGFGYFGTGYVGGMWRGNTFVYNTAVTRVNTAIVHNTYINKNYTVNNSRVSFNGKGGIQARATATQRQYGQQQRYEPTADQKMHRQSAVSNTSLHYDNNGGNVKQENIDNQRQNYQNFKQQHQSEPEFKNAGRAVPMNSGSRGGQKSSGGNTNRGGGRR</sequence>
<gene>
    <name evidence="2" type="ORF">DI598_18070</name>
</gene>
<evidence type="ECO:0008006" key="4">
    <source>
        <dbReference type="Google" id="ProtNLM"/>
    </source>
</evidence>
<evidence type="ECO:0000313" key="2">
    <source>
        <dbReference type="EMBL" id="PZP41561.1"/>
    </source>
</evidence>
<dbReference type="EMBL" id="QFOI01000505">
    <property type="protein sequence ID" value="PZP41561.1"/>
    <property type="molecule type" value="Genomic_DNA"/>
</dbReference>
<evidence type="ECO:0000256" key="1">
    <source>
        <dbReference type="SAM" id="MobiDB-lite"/>
    </source>
</evidence>
<dbReference type="Pfam" id="PF12779">
    <property type="entry name" value="WXXGXW"/>
    <property type="match status" value="2"/>
</dbReference>
<dbReference type="Proteomes" id="UP000249645">
    <property type="component" value="Unassembled WGS sequence"/>
</dbReference>
<feature type="compositionally biased region" description="Polar residues" evidence="1">
    <location>
        <begin position="199"/>
        <end position="218"/>
    </location>
</feature>
<comment type="caution">
    <text evidence="2">The sequence shown here is derived from an EMBL/GenBank/DDBJ whole genome shotgun (WGS) entry which is preliminary data.</text>
</comment>
<feature type="region of interest" description="Disordered" evidence="1">
    <location>
        <begin position="230"/>
        <end position="271"/>
    </location>
</feature>
<dbReference type="AlphaFoldDB" id="A0A2W5EC08"/>
<organism evidence="2 3">
    <name type="scientific">Pseudopedobacter saltans</name>
    <dbReference type="NCBI Taxonomy" id="151895"/>
    <lineage>
        <taxon>Bacteria</taxon>
        <taxon>Pseudomonadati</taxon>
        <taxon>Bacteroidota</taxon>
        <taxon>Sphingobacteriia</taxon>
        <taxon>Sphingobacteriales</taxon>
        <taxon>Sphingobacteriaceae</taxon>
        <taxon>Pseudopedobacter</taxon>
    </lineage>
</organism>